<sequence>MAPLLASLLLLPLPAPALIPSFAPDLSSSDAFPSVPLDTSRRTSSRLAEQYELRAANAASLSSLLTRPTLPTAASAPVLSLSLYLLSGSRSTPLARPLSKLLPPSSPYRADLAAGYLASPPLPIALLLLAAYALLSLPAAALLLLLSSGDDRTCLQLSVLLLIAAGLLELARVDSRLKPSPRGEAEAAERLREEFWAFAGERLREDAEASCHREDVLRAFRRFHPQYRTGGVEDLQVERQLADWLRERGRGLSGAGFARGVRVEEDKLDSVF</sequence>
<keyword evidence="4" id="KW-1185">Reference proteome</keyword>
<accession>A0ABQ6N4I2</accession>
<dbReference type="Proteomes" id="UP001165060">
    <property type="component" value="Unassembled WGS sequence"/>
</dbReference>
<evidence type="ECO:0000256" key="2">
    <source>
        <dbReference type="SAM" id="SignalP"/>
    </source>
</evidence>
<gene>
    <name evidence="3" type="ORF">TeGR_g11706</name>
</gene>
<reference evidence="3 4" key="1">
    <citation type="journal article" date="2023" name="Commun. Biol.">
        <title>Genome analysis of Parmales, the sister group of diatoms, reveals the evolutionary specialization of diatoms from phago-mixotrophs to photoautotrophs.</title>
        <authorList>
            <person name="Ban H."/>
            <person name="Sato S."/>
            <person name="Yoshikawa S."/>
            <person name="Yamada K."/>
            <person name="Nakamura Y."/>
            <person name="Ichinomiya M."/>
            <person name="Sato N."/>
            <person name="Blanc-Mathieu R."/>
            <person name="Endo H."/>
            <person name="Kuwata A."/>
            <person name="Ogata H."/>
        </authorList>
    </citation>
    <scope>NUCLEOTIDE SEQUENCE [LARGE SCALE GENOMIC DNA]</scope>
</reference>
<keyword evidence="1" id="KW-0812">Transmembrane</keyword>
<feature type="transmembrane region" description="Helical" evidence="1">
    <location>
        <begin position="124"/>
        <end position="146"/>
    </location>
</feature>
<keyword evidence="1" id="KW-1133">Transmembrane helix</keyword>
<keyword evidence="2" id="KW-0732">Signal</keyword>
<protein>
    <submittedName>
        <fullName evidence="3">Uncharacterized protein</fullName>
    </submittedName>
</protein>
<evidence type="ECO:0000313" key="3">
    <source>
        <dbReference type="EMBL" id="GMI39502.1"/>
    </source>
</evidence>
<evidence type="ECO:0000256" key="1">
    <source>
        <dbReference type="SAM" id="Phobius"/>
    </source>
</evidence>
<name>A0ABQ6N4I2_9STRA</name>
<keyword evidence="1" id="KW-0472">Membrane</keyword>
<proteinExistence type="predicted"/>
<feature type="signal peptide" evidence="2">
    <location>
        <begin position="1"/>
        <end position="17"/>
    </location>
</feature>
<dbReference type="EMBL" id="BRYB01003610">
    <property type="protein sequence ID" value="GMI39502.1"/>
    <property type="molecule type" value="Genomic_DNA"/>
</dbReference>
<organism evidence="3 4">
    <name type="scientific">Tetraparma gracilis</name>
    <dbReference type="NCBI Taxonomy" id="2962635"/>
    <lineage>
        <taxon>Eukaryota</taxon>
        <taxon>Sar</taxon>
        <taxon>Stramenopiles</taxon>
        <taxon>Ochrophyta</taxon>
        <taxon>Bolidophyceae</taxon>
        <taxon>Parmales</taxon>
        <taxon>Triparmaceae</taxon>
        <taxon>Tetraparma</taxon>
    </lineage>
</organism>
<feature type="chain" id="PRO_5045592086" evidence="2">
    <location>
        <begin position="18"/>
        <end position="272"/>
    </location>
</feature>
<comment type="caution">
    <text evidence="3">The sequence shown here is derived from an EMBL/GenBank/DDBJ whole genome shotgun (WGS) entry which is preliminary data.</text>
</comment>
<evidence type="ECO:0000313" key="4">
    <source>
        <dbReference type="Proteomes" id="UP001165060"/>
    </source>
</evidence>